<keyword evidence="2" id="KW-0808">Transferase</keyword>
<dbReference type="GO" id="GO:0016746">
    <property type="term" value="F:acyltransferase activity"/>
    <property type="evidence" value="ECO:0007669"/>
    <property type="project" value="UniProtKB-KW"/>
</dbReference>
<evidence type="ECO:0000313" key="3">
    <source>
        <dbReference type="Proteomes" id="UP001430614"/>
    </source>
</evidence>
<dbReference type="Pfam" id="PF13480">
    <property type="entry name" value="Acetyltransf_6"/>
    <property type="match status" value="1"/>
</dbReference>
<dbReference type="InterPro" id="IPR016181">
    <property type="entry name" value="Acyl_CoA_acyltransferase"/>
</dbReference>
<dbReference type="EC" id="2.3.1.-" evidence="2"/>
<dbReference type="InterPro" id="IPR038740">
    <property type="entry name" value="BioF2-like_GNAT_dom"/>
</dbReference>
<feature type="domain" description="BioF2-like acetyltransferase" evidence="1">
    <location>
        <begin position="189"/>
        <end position="328"/>
    </location>
</feature>
<dbReference type="Proteomes" id="UP001430614">
    <property type="component" value="Unassembled WGS sequence"/>
</dbReference>
<organism evidence="2 3">
    <name type="scientific">Paraburkholderia translucens</name>
    <dbReference type="NCBI Taxonomy" id="2886945"/>
    <lineage>
        <taxon>Bacteria</taxon>
        <taxon>Pseudomonadati</taxon>
        <taxon>Pseudomonadota</taxon>
        <taxon>Betaproteobacteria</taxon>
        <taxon>Burkholderiales</taxon>
        <taxon>Burkholderiaceae</taxon>
        <taxon>Paraburkholderia</taxon>
    </lineage>
</organism>
<reference evidence="2 3" key="1">
    <citation type="submission" date="2021-11" db="EMBL/GenBank/DDBJ databases">
        <authorList>
            <person name="Oh E.-T."/>
            <person name="Kim S.-B."/>
        </authorList>
    </citation>
    <scope>NUCLEOTIDE SEQUENCE [LARGE SCALE GENOMIC DNA]</scope>
    <source>
        <strain evidence="2 3">MMS20-SJTN17</strain>
    </source>
</reference>
<protein>
    <submittedName>
        <fullName evidence="2">GNAT family N-acetyltransferase</fullName>
        <ecNumber evidence="2">2.3.1.-</ecNumber>
    </submittedName>
</protein>
<comment type="caution">
    <text evidence="2">The sequence shown here is derived from an EMBL/GenBank/DDBJ whole genome shotgun (WGS) entry which is preliminary data.</text>
</comment>
<dbReference type="Gene3D" id="3.40.630.30">
    <property type="match status" value="1"/>
</dbReference>
<sequence length="382" mass="43216">MQRFEDNVCNQQSGLEIITDPDAFLALRHAWNALWSKADGRHHEAFDVCWLCWTQVAKPRGRRLHCIVYRENGELVLVWPLVSRRRFFWTVLEPLTPGTAEYTSILSAPGASVAIEAAWRAATRYSQADIFNIPYVVKNAPFYDLASRHTGLVATTQHVSAMAFLRNEPDWTAYCSTLGTLSKKKPGAREKRFQKEGTLEIRALDAKDTHAHAQWVDWMLARKREWAERVEKQGPWLDSREYRDFLVNLVDGTHTQPMGILFVMTLDGAPVAASLIGLGHTCINGLIAGFDPKFSRFAPGSIMMERCIKWAWENRMDVDFGIGTEDFKAYWSRGNILPNTSFQIATTRWGKMAFYARGLAKRLADRRAAGARANAGKATMTA</sequence>
<evidence type="ECO:0000313" key="2">
    <source>
        <dbReference type="EMBL" id="MCC8400824.1"/>
    </source>
</evidence>
<keyword evidence="2" id="KW-0012">Acyltransferase</keyword>
<dbReference type="SUPFAM" id="SSF55729">
    <property type="entry name" value="Acyl-CoA N-acyltransferases (Nat)"/>
    <property type="match status" value="1"/>
</dbReference>
<evidence type="ECO:0000259" key="1">
    <source>
        <dbReference type="Pfam" id="PF13480"/>
    </source>
</evidence>
<dbReference type="RefSeq" id="WP_230559716.1">
    <property type="nucleotide sequence ID" value="NZ_JAJITC010000001.1"/>
</dbReference>
<accession>A0ABS8K7X2</accession>
<gene>
    <name evidence="2" type="ORF">LJ655_02745</name>
</gene>
<proteinExistence type="predicted"/>
<name>A0ABS8K7X2_9BURK</name>
<keyword evidence="3" id="KW-1185">Reference proteome</keyword>
<dbReference type="EMBL" id="JAJITC010000001">
    <property type="protein sequence ID" value="MCC8400824.1"/>
    <property type="molecule type" value="Genomic_DNA"/>
</dbReference>